<dbReference type="PROSITE" id="PS51375">
    <property type="entry name" value="PPR"/>
    <property type="match status" value="5"/>
</dbReference>
<dbReference type="InterPro" id="IPR046848">
    <property type="entry name" value="E_motif"/>
</dbReference>
<dbReference type="FunFam" id="1.25.40.10:FF:000158">
    <property type="entry name" value="pentatricopeptide repeat-containing protein At2g33680"/>
    <property type="match status" value="1"/>
</dbReference>
<dbReference type="InterPro" id="IPR046960">
    <property type="entry name" value="PPR_At4g14850-like_plant"/>
</dbReference>
<name>A0A7I8IHV8_SPIIN</name>
<dbReference type="GO" id="GO:0003723">
    <property type="term" value="F:RNA binding"/>
    <property type="evidence" value="ECO:0007669"/>
    <property type="project" value="InterPro"/>
</dbReference>
<dbReference type="AlphaFoldDB" id="A0A7I8IHV8"/>
<dbReference type="Gene3D" id="1.25.40.10">
    <property type="entry name" value="Tetratricopeptide repeat domain"/>
    <property type="match status" value="6"/>
</dbReference>
<evidence type="ECO:0000256" key="1">
    <source>
        <dbReference type="ARBA" id="ARBA00022737"/>
    </source>
</evidence>
<dbReference type="EMBL" id="CACRZD030000003">
    <property type="protein sequence ID" value="CAA6657455.1"/>
    <property type="molecule type" value="Genomic_DNA"/>
</dbReference>
<dbReference type="EMBL" id="LR743590">
    <property type="protein sequence ID" value="CAA2617761.1"/>
    <property type="molecule type" value="Genomic_DNA"/>
</dbReference>
<dbReference type="Pfam" id="PF01535">
    <property type="entry name" value="PPR"/>
    <property type="match status" value="5"/>
</dbReference>
<proteinExistence type="predicted"/>
<sequence>MAGAVGSCPTARSLARIHGWLVAGGLGDDLSCQTKLASTYASLGDMDRATAVFETIQNPDLYSWKVMLRWYLGRESYAQAIGVYARMRLSTKTADNIVFSGVLKAAAELRNLREGRRLHCDIVKVGNPDDFVLNSLLDMYAKCGAPGSSRRVFDKIPNRDVVSWTSMISGYVQNGHAEEGLILFNQMRKTETDPNGFTVGTLLAACSKLEALHEGRWIHGYVIKRSMNENPFLLPAVDLISCTAMIAGYTQGGQPLHAVKLFSDVRSADMVPNSFTVASIVSAAAQLEDRSLGKTAHGLAIKFGLEKEVEVRNALLTMYAKCGLIPDADYLFDRSPHRDVIAWNAMMAGYSQNGLCHEALLLFARMRSTSAAPDAVTFVNALSACAGLGDLSTGSQCHSNAAKCGVLANVFVGTALLDLYAKCGDAESARAVFDGMTHRSQVTWCAMIGGYGVHGDSGNSLSLFREMLGENLPRTTPPSAILSGQEVFYRMCRDHKIFPSMKHYSCMVDLLARAGRLDDAMEFIGNMPAEADAAVWGAFLHGCRVHSRMELGNRRYYLLMSNLYASEGRWREAAKIRELMKSRGLSKSPGCSLRM</sequence>
<keyword evidence="1" id="KW-0677">Repeat</keyword>
<dbReference type="Proteomes" id="UP001189122">
    <property type="component" value="Unassembled WGS sequence"/>
</dbReference>
<gene>
    <name evidence="3" type="ORF">SI7747_03003923</name>
</gene>
<feature type="repeat" description="PPR" evidence="2">
    <location>
        <begin position="553"/>
        <end position="587"/>
    </location>
</feature>
<organism evidence="3">
    <name type="scientific">Spirodela intermedia</name>
    <name type="common">Intermediate duckweed</name>
    <dbReference type="NCBI Taxonomy" id="51605"/>
    <lineage>
        <taxon>Eukaryota</taxon>
        <taxon>Viridiplantae</taxon>
        <taxon>Streptophyta</taxon>
        <taxon>Embryophyta</taxon>
        <taxon>Tracheophyta</taxon>
        <taxon>Spermatophyta</taxon>
        <taxon>Magnoliopsida</taxon>
        <taxon>Liliopsida</taxon>
        <taxon>Araceae</taxon>
        <taxon>Lemnoideae</taxon>
        <taxon>Spirodela</taxon>
    </lineage>
</organism>
<evidence type="ECO:0000313" key="4">
    <source>
        <dbReference type="Proteomes" id="UP001189122"/>
    </source>
</evidence>
<dbReference type="GO" id="GO:0009451">
    <property type="term" value="P:RNA modification"/>
    <property type="evidence" value="ECO:0007669"/>
    <property type="project" value="InterPro"/>
</dbReference>
<dbReference type="PANTHER" id="PTHR24015">
    <property type="entry name" value="OS07G0578800 PROTEIN-RELATED"/>
    <property type="match status" value="1"/>
</dbReference>
<evidence type="ECO:0000313" key="3">
    <source>
        <dbReference type="EMBL" id="CAA2617761.1"/>
    </source>
</evidence>
<feature type="repeat" description="PPR" evidence="2">
    <location>
        <begin position="440"/>
        <end position="474"/>
    </location>
</feature>
<dbReference type="FunFam" id="1.25.40.10:FF:000427">
    <property type="entry name" value="Pentatricopeptide repeat-containing protein chloroplastic"/>
    <property type="match status" value="1"/>
</dbReference>
<reference evidence="3 4" key="1">
    <citation type="submission" date="2019-12" db="EMBL/GenBank/DDBJ databases">
        <authorList>
            <person name="Scholz U."/>
            <person name="Mascher M."/>
            <person name="Fiebig A."/>
        </authorList>
    </citation>
    <scope>NUCLEOTIDE SEQUENCE</scope>
</reference>
<feature type="repeat" description="PPR" evidence="2">
    <location>
        <begin position="238"/>
        <end position="272"/>
    </location>
</feature>
<dbReference type="InterPro" id="IPR002885">
    <property type="entry name" value="PPR_rpt"/>
</dbReference>
<dbReference type="NCBIfam" id="TIGR00756">
    <property type="entry name" value="PPR"/>
    <property type="match status" value="4"/>
</dbReference>
<accession>A0A7I8IHV8</accession>
<feature type="repeat" description="PPR" evidence="2">
    <location>
        <begin position="160"/>
        <end position="194"/>
    </location>
</feature>
<dbReference type="Pfam" id="PF20431">
    <property type="entry name" value="E_motif"/>
    <property type="match status" value="1"/>
</dbReference>
<dbReference type="Pfam" id="PF13041">
    <property type="entry name" value="PPR_2"/>
    <property type="match status" value="2"/>
</dbReference>
<protein>
    <submittedName>
        <fullName evidence="3">Uncharacterized protein</fullName>
    </submittedName>
</protein>
<dbReference type="InterPro" id="IPR011990">
    <property type="entry name" value="TPR-like_helical_dom_sf"/>
</dbReference>
<dbReference type="GO" id="GO:0099402">
    <property type="term" value="P:plant organ development"/>
    <property type="evidence" value="ECO:0007669"/>
    <property type="project" value="UniProtKB-ARBA"/>
</dbReference>
<keyword evidence="4" id="KW-1185">Reference proteome</keyword>
<dbReference type="PANTHER" id="PTHR24015:SF1951">
    <property type="entry name" value="OS06G0185700 PROTEIN"/>
    <property type="match status" value="1"/>
</dbReference>
<evidence type="ECO:0000256" key="2">
    <source>
        <dbReference type="PROSITE-ProRule" id="PRU00708"/>
    </source>
</evidence>
<dbReference type="FunFam" id="1.25.40.10:FF:000344">
    <property type="entry name" value="Pentatricopeptide repeat-containing protein"/>
    <property type="match status" value="1"/>
</dbReference>
<feature type="repeat" description="PPR" evidence="2">
    <location>
        <begin position="339"/>
        <end position="373"/>
    </location>
</feature>